<dbReference type="EMBL" id="BARU01041439">
    <property type="protein sequence ID" value="GAH88153.1"/>
    <property type="molecule type" value="Genomic_DNA"/>
</dbReference>
<protein>
    <submittedName>
        <fullName evidence="1">Uncharacterized protein</fullName>
    </submittedName>
</protein>
<gene>
    <name evidence="1" type="ORF">S03H2_63890</name>
</gene>
<feature type="non-terminal residue" evidence="1">
    <location>
        <position position="1"/>
    </location>
</feature>
<name>X1L1V0_9ZZZZ</name>
<comment type="caution">
    <text evidence="1">The sequence shown here is derived from an EMBL/GenBank/DDBJ whole genome shotgun (WGS) entry which is preliminary data.</text>
</comment>
<sequence>YNLAQSRLGYFGFRFGLEDLKQAYKSVEEVEKALAPITLIAAGGY</sequence>
<organism evidence="1">
    <name type="scientific">marine sediment metagenome</name>
    <dbReference type="NCBI Taxonomy" id="412755"/>
    <lineage>
        <taxon>unclassified sequences</taxon>
        <taxon>metagenomes</taxon>
        <taxon>ecological metagenomes</taxon>
    </lineage>
</organism>
<reference evidence="1" key="1">
    <citation type="journal article" date="2014" name="Front. Microbiol.">
        <title>High frequency of phylogenetically diverse reductive dehalogenase-homologous genes in deep subseafloor sedimentary metagenomes.</title>
        <authorList>
            <person name="Kawai M."/>
            <person name="Futagami T."/>
            <person name="Toyoda A."/>
            <person name="Takaki Y."/>
            <person name="Nishi S."/>
            <person name="Hori S."/>
            <person name="Arai W."/>
            <person name="Tsubouchi T."/>
            <person name="Morono Y."/>
            <person name="Uchiyama I."/>
            <person name="Ito T."/>
            <person name="Fujiyama A."/>
            <person name="Inagaki F."/>
            <person name="Takami H."/>
        </authorList>
    </citation>
    <scope>NUCLEOTIDE SEQUENCE</scope>
    <source>
        <strain evidence="1">Expedition CK06-06</strain>
    </source>
</reference>
<accession>X1L1V0</accession>
<evidence type="ECO:0000313" key="1">
    <source>
        <dbReference type="EMBL" id="GAH88153.1"/>
    </source>
</evidence>
<proteinExistence type="predicted"/>
<dbReference type="AlphaFoldDB" id="X1L1V0"/>